<dbReference type="Gene3D" id="2.40.50.140">
    <property type="entry name" value="Nucleic acid-binding proteins"/>
    <property type="match status" value="1"/>
</dbReference>
<dbReference type="GeneID" id="7050007"/>
<evidence type="ECO:0000313" key="7">
    <source>
        <dbReference type="Proteomes" id="UP000001744"/>
    </source>
</evidence>
<evidence type="ECO:0000256" key="3">
    <source>
        <dbReference type="ARBA" id="ARBA00022895"/>
    </source>
</evidence>
<gene>
    <name evidence="6" type="primary">stn1</name>
    <name evidence="5" type="ORF">SJAG_02362</name>
</gene>
<comment type="subcellular location">
    <subcellularLocation>
        <location evidence="1">Chromosome</location>
        <location evidence="1">Telomere</location>
    </subcellularLocation>
</comment>
<keyword evidence="2" id="KW-0158">Chromosome</keyword>
<keyword evidence="3" id="KW-0779">Telomere</keyword>
<reference evidence="5 7" key="1">
    <citation type="journal article" date="2011" name="Science">
        <title>Comparative functional genomics of the fission yeasts.</title>
        <authorList>
            <person name="Rhind N."/>
            <person name="Chen Z."/>
            <person name="Yassour M."/>
            <person name="Thompson D.A."/>
            <person name="Haas B.J."/>
            <person name="Habib N."/>
            <person name="Wapinski I."/>
            <person name="Roy S."/>
            <person name="Lin M.F."/>
            <person name="Heiman D.I."/>
            <person name="Young S.K."/>
            <person name="Furuya K."/>
            <person name="Guo Y."/>
            <person name="Pidoux A."/>
            <person name="Chen H.M."/>
            <person name="Robbertse B."/>
            <person name="Goldberg J.M."/>
            <person name="Aoki K."/>
            <person name="Bayne E.H."/>
            <person name="Berlin A.M."/>
            <person name="Desjardins C.A."/>
            <person name="Dobbs E."/>
            <person name="Dukaj L."/>
            <person name="Fan L."/>
            <person name="FitzGerald M.G."/>
            <person name="French C."/>
            <person name="Gujja S."/>
            <person name="Hansen K."/>
            <person name="Keifenheim D."/>
            <person name="Levin J.Z."/>
            <person name="Mosher R.A."/>
            <person name="Mueller C.A."/>
            <person name="Pfiffner J."/>
            <person name="Priest M."/>
            <person name="Russ C."/>
            <person name="Smialowska A."/>
            <person name="Swoboda P."/>
            <person name="Sykes S.M."/>
            <person name="Vaughn M."/>
            <person name="Vengrova S."/>
            <person name="Yoder R."/>
            <person name="Zeng Q."/>
            <person name="Allshire R."/>
            <person name="Baulcombe D."/>
            <person name="Birren B.W."/>
            <person name="Brown W."/>
            <person name="Ekwall K."/>
            <person name="Kellis M."/>
            <person name="Leatherwood J."/>
            <person name="Levin H."/>
            <person name="Margalit H."/>
            <person name="Martienssen R."/>
            <person name="Nieduszynski C.A."/>
            <person name="Spatafora J.W."/>
            <person name="Friedman N."/>
            <person name="Dalgaard J.Z."/>
            <person name="Baumann P."/>
            <person name="Niki H."/>
            <person name="Regev A."/>
            <person name="Nusbaum C."/>
        </authorList>
    </citation>
    <scope>NUCLEOTIDE SEQUENCE [LARGE SCALE GENOMIC DNA]</scope>
    <source>
        <strain evidence="7">yFS275 / FY16936</strain>
    </source>
</reference>
<sequence>MNTSAVNALVKACPTLTKWIPIFISDLYTLVRKPGVEEVLFWYRLPVIWLRIVGIVMSVDEYEGRTNVTVDDASGRTIVCCIDQTTNIPWTREDRSSWIGKAFRIDGRLQCIGLNRRFLANKAVELEHPDAEWRAWQTRVRYKKKILDRYVLPMFQSLSTSTHTKADRTPFENLCRCLLHILRLPEYADLSAAFTAARLLEFIEAKNIQLPQLPVFNVDTGMTEWKGSNNTLVISYALDALVRRGRLVIIHSLAYTLVTPAHIRPILTPFRHLPSFDVRDVMEALIDKRPSFRTITKSALVKLIQAILQGDTYSWQLIDKTRWVRRESR</sequence>
<organism evidence="5 7">
    <name type="scientific">Schizosaccharomyces japonicus (strain yFS275 / FY16936)</name>
    <name type="common">Fission yeast</name>
    <dbReference type="NCBI Taxonomy" id="402676"/>
    <lineage>
        <taxon>Eukaryota</taxon>
        <taxon>Fungi</taxon>
        <taxon>Dikarya</taxon>
        <taxon>Ascomycota</taxon>
        <taxon>Taphrinomycotina</taxon>
        <taxon>Schizosaccharomycetes</taxon>
        <taxon>Schizosaccharomycetales</taxon>
        <taxon>Schizosaccharomycetaceae</taxon>
        <taxon>Schizosaccharomyces</taxon>
    </lineage>
</organism>
<dbReference type="InterPro" id="IPR012340">
    <property type="entry name" value="NA-bd_OB-fold"/>
</dbReference>
<name>B6K295_SCHJY</name>
<dbReference type="GO" id="GO:0000781">
    <property type="term" value="C:chromosome, telomeric region"/>
    <property type="evidence" value="ECO:0007669"/>
    <property type="project" value="UniProtKB-SubCell"/>
</dbReference>
<dbReference type="OMA" id="RWNPMFI"/>
<dbReference type="EMBL" id="KE651166">
    <property type="protein sequence ID" value="EEB07276.1"/>
    <property type="molecule type" value="Genomic_DNA"/>
</dbReference>
<dbReference type="HOGENOM" id="CLU_845089_0_0_1"/>
<dbReference type="OrthoDB" id="77828at2759"/>
<evidence type="ECO:0000256" key="2">
    <source>
        <dbReference type="ARBA" id="ARBA00022454"/>
    </source>
</evidence>
<protein>
    <submittedName>
        <fullName evidence="5">Telomere cap complex subunit Stn1</fullName>
    </submittedName>
</protein>
<dbReference type="InterPro" id="IPR018856">
    <property type="entry name" value="Stn1_N"/>
</dbReference>
<dbReference type="SUPFAM" id="SSF50249">
    <property type="entry name" value="Nucleic acid-binding proteins"/>
    <property type="match status" value="1"/>
</dbReference>
<proteinExistence type="predicted"/>
<evidence type="ECO:0000259" key="4">
    <source>
        <dbReference type="Pfam" id="PF10451"/>
    </source>
</evidence>
<evidence type="ECO:0000313" key="6">
    <source>
        <dbReference type="JaponicusDB" id="SJAG_02362"/>
    </source>
</evidence>
<dbReference type="RefSeq" id="XP_002173569.1">
    <property type="nucleotide sequence ID" value="XM_002173533.1"/>
</dbReference>
<evidence type="ECO:0000256" key="1">
    <source>
        <dbReference type="ARBA" id="ARBA00004574"/>
    </source>
</evidence>
<feature type="domain" description="CST complex subunit Stn1 N-terminal" evidence="4">
    <location>
        <begin position="20"/>
        <end position="146"/>
    </location>
</feature>
<accession>B6K295</accession>
<dbReference type="Pfam" id="PF10451">
    <property type="entry name" value="Stn1"/>
    <property type="match status" value="1"/>
</dbReference>
<evidence type="ECO:0000313" key="5">
    <source>
        <dbReference type="EMBL" id="EEB07276.1"/>
    </source>
</evidence>
<dbReference type="eggNOG" id="ENOG502RY83">
    <property type="taxonomic scope" value="Eukaryota"/>
</dbReference>
<dbReference type="Proteomes" id="UP000001744">
    <property type="component" value="Unassembled WGS sequence"/>
</dbReference>
<dbReference type="AlphaFoldDB" id="B6K295"/>
<dbReference type="STRING" id="402676.B6K295"/>
<keyword evidence="7" id="KW-1185">Reference proteome</keyword>
<dbReference type="VEuPathDB" id="FungiDB:SJAG_02362"/>
<dbReference type="JaponicusDB" id="SJAG_02362">
    <property type="gene designation" value="stn1"/>
</dbReference>